<evidence type="ECO:0000256" key="1">
    <source>
        <dbReference type="ARBA" id="ARBA00004173"/>
    </source>
</evidence>
<name>A0A8H2WTP9_9AGAM</name>
<dbReference type="PANTHER" id="PTHR28554">
    <property type="entry name" value="39S RIBOSOMAL PROTEIN L45, MITOCHONDRIAL"/>
    <property type="match status" value="1"/>
</dbReference>
<dbReference type="InterPro" id="IPR007379">
    <property type="entry name" value="Tim44-like_dom"/>
</dbReference>
<dbReference type="Proteomes" id="UP000663841">
    <property type="component" value="Unassembled WGS sequence"/>
</dbReference>
<dbReference type="GO" id="GO:1990904">
    <property type="term" value="C:ribonucleoprotein complex"/>
    <property type="evidence" value="ECO:0007669"/>
    <property type="project" value="UniProtKB-KW"/>
</dbReference>
<organism evidence="10 11">
    <name type="scientific">Rhizoctonia solani</name>
    <dbReference type="NCBI Taxonomy" id="456999"/>
    <lineage>
        <taxon>Eukaryota</taxon>
        <taxon>Fungi</taxon>
        <taxon>Dikarya</taxon>
        <taxon>Basidiomycota</taxon>
        <taxon>Agaricomycotina</taxon>
        <taxon>Agaricomycetes</taxon>
        <taxon>Cantharellales</taxon>
        <taxon>Ceratobasidiaceae</taxon>
        <taxon>Rhizoctonia</taxon>
    </lineage>
</organism>
<evidence type="ECO:0000256" key="7">
    <source>
        <dbReference type="ARBA" id="ARBA00039448"/>
    </source>
</evidence>
<dbReference type="GO" id="GO:0005739">
    <property type="term" value="C:mitochondrion"/>
    <property type="evidence" value="ECO:0007669"/>
    <property type="project" value="UniProtKB-SubCell"/>
</dbReference>
<dbReference type="SMART" id="SM00978">
    <property type="entry name" value="Tim44"/>
    <property type="match status" value="1"/>
</dbReference>
<proteinExistence type="inferred from homology"/>
<dbReference type="InterPro" id="IPR051975">
    <property type="entry name" value="mtLSU_mL45"/>
</dbReference>
<evidence type="ECO:0000256" key="8">
    <source>
        <dbReference type="ARBA" id="ARBA00043031"/>
    </source>
</evidence>
<comment type="similarity">
    <text evidence="6">Belongs to the mitochondrion-specific ribosomal protein mL45 family.</text>
</comment>
<evidence type="ECO:0000313" key="10">
    <source>
        <dbReference type="EMBL" id="CAE6405614.1"/>
    </source>
</evidence>
<evidence type="ECO:0000256" key="5">
    <source>
        <dbReference type="ARBA" id="ARBA00023274"/>
    </source>
</evidence>
<evidence type="ECO:0000256" key="6">
    <source>
        <dbReference type="ARBA" id="ARBA00038073"/>
    </source>
</evidence>
<protein>
    <recommendedName>
        <fullName evidence="7">Large ribosomal subunit protein mL45</fullName>
    </recommendedName>
    <alternativeName>
        <fullName evidence="8">39S ribosomal protein L45, mitochondrial</fullName>
    </alternativeName>
</protein>
<evidence type="ECO:0000313" key="11">
    <source>
        <dbReference type="Proteomes" id="UP000663841"/>
    </source>
</evidence>
<sequence length="310" mass="34774">MVAGFKSHSPSAGSKLLDCRLRTQAAALSHCFFTSACEFDDDGMISLRLGLGTVRARRVVAIGVRRGAATVAQAQKKREEDEKQLLSLERMASGDMPKDFDLKAQQLMILDLRFPTPLSKSAPGFQGKVNWVKETLQDKFKSLWSFRKAYKVGLIPKPTILERLTASSKHLTAHALAAYTTMNSSFARGDLKSLSRVCSEEQLKKLRERIKTRPRDQLVVWKGEEGGGGVAKMMSFRTVDAWSSKRPQDHCAQVLVRFDTKQAVAVYGSKGKLLSGDPKKLVPVREYIIMEKKMWEDNDWTLRKSIDPPK</sequence>
<dbReference type="Pfam" id="PF04280">
    <property type="entry name" value="Tim44"/>
    <property type="match status" value="1"/>
</dbReference>
<keyword evidence="5" id="KW-0687">Ribonucleoprotein</keyword>
<gene>
    <name evidence="10" type="ORF">RDB_LOCUS13236</name>
</gene>
<evidence type="ECO:0000256" key="4">
    <source>
        <dbReference type="ARBA" id="ARBA00023128"/>
    </source>
</evidence>
<keyword evidence="2" id="KW-0809">Transit peptide</keyword>
<dbReference type="EMBL" id="CAJMWW010000051">
    <property type="protein sequence ID" value="CAE6405614.1"/>
    <property type="molecule type" value="Genomic_DNA"/>
</dbReference>
<feature type="domain" description="Tim44-like" evidence="9">
    <location>
        <begin position="152"/>
        <end position="307"/>
    </location>
</feature>
<evidence type="ECO:0000259" key="9">
    <source>
        <dbReference type="SMART" id="SM00978"/>
    </source>
</evidence>
<comment type="caution">
    <text evidence="10">The sequence shown here is derived from an EMBL/GenBank/DDBJ whole genome shotgun (WGS) entry which is preliminary data.</text>
</comment>
<dbReference type="SUPFAM" id="SSF54427">
    <property type="entry name" value="NTF2-like"/>
    <property type="match status" value="1"/>
</dbReference>
<keyword evidence="4" id="KW-0496">Mitochondrion</keyword>
<dbReference type="PANTHER" id="PTHR28554:SF1">
    <property type="entry name" value="LARGE RIBOSOMAL SUBUNIT PROTEIN ML45"/>
    <property type="match status" value="1"/>
</dbReference>
<dbReference type="GO" id="GO:0005840">
    <property type="term" value="C:ribosome"/>
    <property type="evidence" value="ECO:0007669"/>
    <property type="project" value="UniProtKB-KW"/>
</dbReference>
<dbReference type="InterPro" id="IPR032710">
    <property type="entry name" value="NTF2-like_dom_sf"/>
</dbReference>
<evidence type="ECO:0000256" key="2">
    <source>
        <dbReference type="ARBA" id="ARBA00022946"/>
    </source>
</evidence>
<keyword evidence="3" id="KW-0689">Ribosomal protein</keyword>
<evidence type="ECO:0000256" key="3">
    <source>
        <dbReference type="ARBA" id="ARBA00022980"/>
    </source>
</evidence>
<comment type="subcellular location">
    <subcellularLocation>
        <location evidence="1">Mitochondrion</location>
    </subcellularLocation>
</comment>
<reference evidence="10" key="1">
    <citation type="submission" date="2021-01" db="EMBL/GenBank/DDBJ databases">
        <authorList>
            <person name="Kaushik A."/>
        </authorList>
    </citation>
    <scope>NUCLEOTIDE SEQUENCE</scope>
    <source>
        <strain evidence="10">AG3-T5</strain>
    </source>
</reference>
<dbReference type="Gene3D" id="3.10.450.240">
    <property type="match status" value="1"/>
</dbReference>
<dbReference type="AlphaFoldDB" id="A0A8H2WTP9"/>
<accession>A0A8H2WTP9</accession>